<dbReference type="Proteomes" id="UP000271098">
    <property type="component" value="Unassembled WGS sequence"/>
</dbReference>
<reference evidence="2 3" key="2">
    <citation type="submission" date="2018-11" db="EMBL/GenBank/DDBJ databases">
        <authorList>
            <consortium name="Pathogen Informatics"/>
        </authorList>
    </citation>
    <scope>NUCLEOTIDE SEQUENCE [LARGE SCALE GENOMIC DNA]</scope>
</reference>
<proteinExistence type="predicted"/>
<feature type="chain" id="PRO_5043138685" evidence="1">
    <location>
        <begin position="22"/>
        <end position="86"/>
    </location>
</feature>
<feature type="signal peptide" evidence="1">
    <location>
        <begin position="1"/>
        <end position="21"/>
    </location>
</feature>
<dbReference type="EMBL" id="UYRT01013706">
    <property type="protein sequence ID" value="VDK53300.1"/>
    <property type="molecule type" value="Genomic_DNA"/>
</dbReference>
<reference evidence="4" key="1">
    <citation type="submission" date="2016-06" db="UniProtKB">
        <authorList>
            <consortium name="WormBaseParasite"/>
        </authorList>
    </citation>
    <scope>IDENTIFICATION</scope>
</reference>
<name>A0A183DBH9_9BILA</name>
<accession>A0A183DBH9</accession>
<keyword evidence="1" id="KW-0732">Signal</keyword>
<evidence type="ECO:0000313" key="3">
    <source>
        <dbReference type="Proteomes" id="UP000271098"/>
    </source>
</evidence>
<keyword evidence="3" id="KW-1185">Reference proteome</keyword>
<evidence type="ECO:0000313" key="2">
    <source>
        <dbReference type="EMBL" id="VDK53300.1"/>
    </source>
</evidence>
<sequence length="86" mass="9779">MPPFRCWQFQGGLLITLPTFCDEIAAYCVSNADESDVTKDYHALIDMIKLMRSGLQAVSLRIKENSILSLIYRLMPGLLEWKTLLA</sequence>
<protein>
    <submittedName>
        <fullName evidence="4">Tnp_DDE_dom domain-containing protein</fullName>
    </submittedName>
</protein>
<organism evidence="4">
    <name type="scientific">Gongylonema pulchrum</name>
    <dbReference type="NCBI Taxonomy" id="637853"/>
    <lineage>
        <taxon>Eukaryota</taxon>
        <taxon>Metazoa</taxon>
        <taxon>Ecdysozoa</taxon>
        <taxon>Nematoda</taxon>
        <taxon>Chromadorea</taxon>
        <taxon>Rhabditida</taxon>
        <taxon>Spirurina</taxon>
        <taxon>Spiruromorpha</taxon>
        <taxon>Spiruroidea</taxon>
        <taxon>Gongylonematidae</taxon>
        <taxon>Gongylonema</taxon>
    </lineage>
</organism>
<evidence type="ECO:0000313" key="4">
    <source>
        <dbReference type="WBParaSite" id="GPUH_0000607801-mRNA-1"/>
    </source>
</evidence>
<evidence type="ECO:0000256" key="1">
    <source>
        <dbReference type="SAM" id="SignalP"/>
    </source>
</evidence>
<gene>
    <name evidence="2" type="ORF">GPUH_LOCUS6073</name>
</gene>
<dbReference type="WBParaSite" id="GPUH_0000607801-mRNA-1">
    <property type="protein sequence ID" value="GPUH_0000607801-mRNA-1"/>
    <property type="gene ID" value="GPUH_0000607801"/>
</dbReference>
<dbReference type="AlphaFoldDB" id="A0A183DBH9"/>